<dbReference type="AlphaFoldDB" id="A0A918CKS6"/>
<proteinExistence type="predicted"/>
<evidence type="ECO:0000313" key="2">
    <source>
        <dbReference type="EMBL" id="GGR28993.1"/>
    </source>
</evidence>
<reference evidence="2" key="2">
    <citation type="submission" date="2020-09" db="EMBL/GenBank/DDBJ databases">
        <authorList>
            <person name="Sun Q."/>
            <person name="Ohkuma M."/>
        </authorList>
    </citation>
    <scope>NUCLEOTIDE SEQUENCE</scope>
    <source>
        <strain evidence="2">JCM 3346</strain>
    </source>
</reference>
<feature type="domain" description="NAD-dependent epimerase/dehydratase" evidence="1">
    <location>
        <begin position="11"/>
        <end position="140"/>
    </location>
</feature>
<name>A0A918CKS6_AGRME</name>
<keyword evidence="3" id="KW-1185">Reference proteome</keyword>
<reference evidence="2" key="1">
    <citation type="journal article" date="2014" name="Int. J. Syst. Evol. Microbiol.">
        <title>Complete genome sequence of Corynebacterium casei LMG S-19264T (=DSM 44701T), isolated from a smear-ripened cheese.</title>
        <authorList>
            <consortium name="US DOE Joint Genome Institute (JGI-PGF)"/>
            <person name="Walter F."/>
            <person name="Albersmeier A."/>
            <person name="Kalinowski J."/>
            <person name="Ruckert C."/>
        </authorList>
    </citation>
    <scope>NUCLEOTIDE SEQUENCE</scope>
    <source>
        <strain evidence="2">JCM 3346</strain>
    </source>
</reference>
<accession>A0A918CKS6</accession>
<gene>
    <name evidence="2" type="ORF">GCM10010196_23580</name>
</gene>
<dbReference type="PANTHER" id="PTHR43245">
    <property type="entry name" value="BIFUNCTIONAL POLYMYXIN RESISTANCE PROTEIN ARNA"/>
    <property type="match status" value="1"/>
</dbReference>
<sequence>MPGTSRPVLAVLGARGFIGSRAAEAARRLPGWSVRPITRELADVRDVSALDAALAGVSAVVHAASHVGSDPELHRLVNVEGTANVAAAAAASGARVVYLSTAAVSGRGPFHHLDEADAPLAPSSPLSASRAAAERLVLDAGGLVVRPHLVLGAGDRWVGPGIAALTAAVGGLVDGGRAVHSVIEAGTLGGLLVELATGPRPEHSVFHAAHRDPVPVRALVDALWPGRSAPPSVSMAQARAAVAGSPGLERALALLAVDHDFSTERVRAESSAPLDRPFALPASAVEWYQRL</sequence>
<evidence type="ECO:0000259" key="1">
    <source>
        <dbReference type="Pfam" id="PF01370"/>
    </source>
</evidence>
<dbReference type="Proteomes" id="UP000610303">
    <property type="component" value="Unassembled WGS sequence"/>
</dbReference>
<dbReference type="RefSeq" id="WP_189085544.1">
    <property type="nucleotide sequence ID" value="NZ_BMRJ01000002.1"/>
</dbReference>
<dbReference type="Gene3D" id="3.40.50.720">
    <property type="entry name" value="NAD(P)-binding Rossmann-like Domain"/>
    <property type="match status" value="1"/>
</dbReference>
<dbReference type="Pfam" id="PF01370">
    <property type="entry name" value="Epimerase"/>
    <property type="match status" value="1"/>
</dbReference>
<dbReference type="InterPro" id="IPR001509">
    <property type="entry name" value="Epimerase_deHydtase"/>
</dbReference>
<comment type="caution">
    <text evidence="2">The sequence shown here is derived from an EMBL/GenBank/DDBJ whole genome shotgun (WGS) entry which is preliminary data.</text>
</comment>
<organism evidence="2 3">
    <name type="scientific">Agromyces mediolanus</name>
    <name type="common">Corynebacterium mediolanum</name>
    <dbReference type="NCBI Taxonomy" id="41986"/>
    <lineage>
        <taxon>Bacteria</taxon>
        <taxon>Bacillati</taxon>
        <taxon>Actinomycetota</taxon>
        <taxon>Actinomycetes</taxon>
        <taxon>Micrococcales</taxon>
        <taxon>Microbacteriaceae</taxon>
        <taxon>Agromyces</taxon>
    </lineage>
</organism>
<evidence type="ECO:0000313" key="3">
    <source>
        <dbReference type="Proteomes" id="UP000610303"/>
    </source>
</evidence>
<protein>
    <recommendedName>
        <fullName evidence="1">NAD-dependent epimerase/dehydratase domain-containing protein</fullName>
    </recommendedName>
</protein>
<dbReference type="SUPFAM" id="SSF51735">
    <property type="entry name" value="NAD(P)-binding Rossmann-fold domains"/>
    <property type="match status" value="1"/>
</dbReference>
<dbReference type="PANTHER" id="PTHR43245:SF13">
    <property type="entry name" value="UDP-D-APIOSE_UDP-D-XYLOSE SYNTHASE 2"/>
    <property type="match status" value="1"/>
</dbReference>
<dbReference type="InterPro" id="IPR050177">
    <property type="entry name" value="Lipid_A_modif_metabolic_enz"/>
</dbReference>
<dbReference type="EMBL" id="BMRJ01000002">
    <property type="protein sequence ID" value="GGR28993.1"/>
    <property type="molecule type" value="Genomic_DNA"/>
</dbReference>
<dbReference type="InterPro" id="IPR036291">
    <property type="entry name" value="NAD(P)-bd_dom_sf"/>
</dbReference>